<name>A0A0R2LAQ0_9LACO</name>
<dbReference type="Pfam" id="PF07702">
    <property type="entry name" value="UTRA"/>
    <property type="match status" value="1"/>
</dbReference>
<accession>A0A0R2LAQ0</accession>
<dbReference type="CDD" id="cd07377">
    <property type="entry name" value="WHTH_GntR"/>
    <property type="match status" value="1"/>
</dbReference>
<keyword evidence="1" id="KW-0805">Transcription regulation</keyword>
<dbReference type="PANTHER" id="PTHR44846">
    <property type="entry name" value="MANNOSYL-D-GLYCERATE TRANSPORT/METABOLISM SYSTEM REPRESSOR MNGR-RELATED"/>
    <property type="match status" value="1"/>
</dbReference>
<protein>
    <submittedName>
        <fullName evidence="5">Transcription regulator</fullName>
    </submittedName>
</protein>
<keyword evidence="2" id="KW-0238">DNA-binding</keyword>
<dbReference type="EMBL" id="JQCN01000045">
    <property type="protein sequence ID" value="KRN98513.1"/>
    <property type="molecule type" value="Genomic_DNA"/>
</dbReference>
<keyword evidence="3" id="KW-0804">Transcription</keyword>
<organism evidence="5 6">
    <name type="scientific">Ligilactobacillus pobuzihii</name>
    <dbReference type="NCBI Taxonomy" id="449659"/>
    <lineage>
        <taxon>Bacteria</taxon>
        <taxon>Bacillati</taxon>
        <taxon>Bacillota</taxon>
        <taxon>Bacilli</taxon>
        <taxon>Lactobacillales</taxon>
        <taxon>Lactobacillaceae</taxon>
        <taxon>Ligilactobacillus</taxon>
    </lineage>
</organism>
<dbReference type="InterPro" id="IPR011663">
    <property type="entry name" value="UTRA"/>
</dbReference>
<dbReference type="GO" id="GO:0003700">
    <property type="term" value="F:DNA-binding transcription factor activity"/>
    <property type="evidence" value="ECO:0007669"/>
    <property type="project" value="InterPro"/>
</dbReference>
<dbReference type="OrthoDB" id="9816541at2"/>
<dbReference type="InterPro" id="IPR036388">
    <property type="entry name" value="WH-like_DNA-bd_sf"/>
</dbReference>
<dbReference type="InterPro" id="IPR000524">
    <property type="entry name" value="Tscrpt_reg_HTH_GntR"/>
</dbReference>
<evidence type="ECO:0000259" key="4">
    <source>
        <dbReference type="PROSITE" id="PS50949"/>
    </source>
</evidence>
<dbReference type="InterPro" id="IPR050679">
    <property type="entry name" value="Bact_HTH_transcr_reg"/>
</dbReference>
<sequence length="237" mass="27614">MVLKYKEIAQDIAHKIANNAFQNKLPSETELMNMYVVSRNTIRNAIDVLYDQGLISRIQGSGYFINQPLHNGDNLMNLANKVGMNALTNEKPVTSKVLDFESRPAGREIAKFLRCDPDETIYYVKRLRWSKDNLLSLEEAYYLRKVVPYLNEKICSQSIFAFIMDNYNIEIVNADEYVKIHHLTQKEATECGRAVNEATLQIEEINYLKNERPFNYSKTAYFQDDLTLYYHISNHLH</sequence>
<reference evidence="5 6" key="1">
    <citation type="journal article" date="2015" name="Genome Announc.">
        <title>Expanding the biotechnology potential of lactobacilli through comparative genomics of 213 strains and associated genera.</title>
        <authorList>
            <person name="Sun Z."/>
            <person name="Harris H.M."/>
            <person name="McCann A."/>
            <person name="Guo C."/>
            <person name="Argimon S."/>
            <person name="Zhang W."/>
            <person name="Yang X."/>
            <person name="Jeffery I.B."/>
            <person name="Cooney J.C."/>
            <person name="Kagawa T.F."/>
            <person name="Liu W."/>
            <person name="Song Y."/>
            <person name="Salvetti E."/>
            <person name="Wrobel A."/>
            <person name="Rasinkangas P."/>
            <person name="Parkhill J."/>
            <person name="Rea M.C."/>
            <person name="O'Sullivan O."/>
            <person name="Ritari J."/>
            <person name="Douillard F.P."/>
            <person name="Paul Ross R."/>
            <person name="Yang R."/>
            <person name="Briner A.E."/>
            <person name="Felis G.E."/>
            <person name="de Vos W.M."/>
            <person name="Barrangou R."/>
            <person name="Klaenhammer T.R."/>
            <person name="Caufield P.W."/>
            <person name="Cui Y."/>
            <person name="Zhang H."/>
            <person name="O'Toole P.W."/>
        </authorList>
    </citation>
    <scope>NUCLEOTIDE SEQUENCE [LARGE SCALE GENOMIC DNA]</scope>
    <source>
        <strain evidence="5 6">NBRC 103219</strain>
    </source>
</reference>
<dbReference type="InterPro" id="IPR036390">
    <property type="entry name" value="WH_DNA-bd_sf"/>
</dbReference>
<evidence type="ECO:0000256" key="1">
    <source>
        <dbReference type="ARBA" id="ARBA00023015"/>
    </source>
</evidence>
<evidence type="ECO:0000313" key="6">
    <source>
        <dbReference type="Proteomes" id="UP000051886"/>
    </source>
</evidence>
<dbReference type="PRINTS" id="PR00035">
    <property type="entry name" value="HTHGNTR"/>
</dbReference>
<dbReference type="SMART" id="SM00866">
    <property type="entry name" value="UTRA"/>
    <property type="match status" value="1"/>
</dbReference>
<dbReference type="PANTHER" id="PTHR44846:SF4">
    <property type="entry name" value="HTH GNTR-TYPE DOMAIN-CONTAINING PROTEIN"/>
    <property type="match status" value="1"/>
</dbReference>
<gene>
    <name evidence="5" type="ORF">IV66_GL001844</name>
</gene>
<proteinExistence type="predicted"/>
<dbReference type="Proteomes" id="UP000051886">
    <property type="component" value="Unassembled WGS sequence"/>
</dbReference>
<dbReference type="Gene3D" id="1.10.10.10">
    <property type="entry name" value="Winged helix-like DNA-binding domain superfamily/Winged helix DNA-binding domain"/>
    <property type="match status" value="1"/>
</dbReference>
<dbReference type="GO" id="GO:0003677">
    <property type="term" value="F:DNA binding"/>
    <property type="evidence" value="ECO:0007669"/>
    <property type="project" value="UniProtKB-KW"/>
</dbReference>
<evidence type="ECO:0000256" key="2">
    <source>
        <dbReference type="ARBA" id="ARBA00023125"/>
    </source>
</evidence>
<dbReference type="Pfam" id="PF00392">
    <property type="entry name" value="GntR"/>
    <property type="match status" value="1"/>
</dbReference>
<dbReference type="AlphaFoldDB" id="A0A0R2LAQ0"/>
<dbReference type="Gene3D" id="3.40.1410.10">
    <property type="entry name" value="Chorismate lyase-like"/>
    <property type="match status" value="1"/>
</dbReference>
<dbReference type="SUPFAM" id="SSF64288">
    <property type="entry name" value="Chorismate lyase-like"/>
    <property type="match status" value="1"/>
</dbReference>
<feature type="domain" description="HTH gntR-type" evidence="4">
    <location>
        <begin position="2"/>
        <end position="68"/>
    </location>
</feature>
<evidence type="ECO:0000256" key="3">
    <source>
        <dbReference type="ARBA" id="ARBA00023163"/>
    </source>
</evidence>
<comment type="caution">
    <text evidence="5">The sequence shown here is derived from an EMBL/GenBank/DDBJ whole genome shotgun (WGS) entry which is preliminary data.</text>
</comment>
<dbReference type="SMART" id="SM00345">
    <property type="entry name" value="HTH_GNTR"/>
    <property type="match status" value="1"/>
</dbReference>
<evidence type="ECO:0000313" key="5">
    <source>
        <dbReference type="EMBL" id="KRN98513.1"/>
    </source>
</evidence>
<keyword evidence="6" id="KW-1185">Reference proteome</keyword>
<dbReference type="GO" id="GO:0045892">
    <property type="term" value="P:negative regulation of DNA-templated transcription"/>
    <property type="evidence" value="ECO:0007669"/>
    <property type="project" value="TreeGrafter"/>
</dbReference>
<dbReference type="STRING" id="449659.IV66_GL001844"/>
<dbReference type="InterPro" id="IPR028978">
    <property type="entry name" value="Chorismate_lyase_/UTRA_dom_sf"/>
</dbReference>
<dbReference type="SUPFAM" id="SSF46785">
    <property type="entry name" value="Winged helix' DNA-binding domain"/>
    <property type="match status" value="1"/>
</dbReference>
<dbReference type="PATRIC" id="fig|449659.4.peg.1890"/>
<dbReference type="RefSeq" id="WP_017868406.1">
    <property type="nucleotide sequence ID" value="NZ_BJYB01000016.1"/>
</dbReference>
<dbReference type="PROSITE" id="PS50949">
    <property type="entry name" value="HTH_GNTR"/>
    <property type="match status" value="1"/>
</dbReference>